<evidence type="ECO:0000256" key="1">
    <source>
        <dbReference type="ARBA" id="ARBA00022801"/>
    </source>
</evidence>
<evidence type="ECO:0000256" key="3">
    <source>
        <dbReference type="PROSITE-ProRule" id="PRU01353"/>
    </source>
</evidence>
<dbReference type="InterPro" id="IPR011496">
    <property type="entry name" value="O-GlcNAcase_cat"/>
</dbReference>
<gene>
    <name evidence="6" type="ORF">ABOD76_21065</name>
</gene>
<feature type="compositionally biased region" description="Low complexity" evidence="4">
    <location>
        <begin position="342"/>
        <end position="357"/>
    </location>
</feature>
<name>A0AAU7UI21_9DEIO</name>
<feature type="active site" description="Proton donor" evidence="3">
    <location>
        <position position="118"/>
    </location>
</feature>
<dbReference type="RefSeq" id="WP_350245688.1">
    <property type="nucleotide sequence ID" value="NZ_CP158300.1"/>
</dbReference>
<evidence type="ECO:0000256" key="2">
    <source>
        <dbReference type="ARBA" id="ARBA00023295"/>
    </source>
</evidence>
<evidence type="ECO:0000313" key="6">
    <source>
        <dbReference type="EMBL" id="XBV87539.1"/>
    </source>
</evidence>
<evidence type="ECO:0000259" key="5">
    <source>
        <dbReference type="PROSITE" id="PS52009"/>
    </source>
</evidence>
<dbReference type="EMBL" id="CP158300">
    <property type="protein sequence ID" value="XBV87539.1"/>
    <property type="molecule type" value="Genomic_DNA"/>
</dbReference>
<dbReference type="AlphaFoldDB" id="A0AAU7UI21"/>
<dbReference type="PROSITE" id="PS52009">
    <property type="entry name" value="GH84"/>
    <property type="match status" value="1"/>
</dbReference>
<sequence>MTAERRGVLEAFYGRPWSWDERHRMLDFMQEVGFNRYLYAPKNDTIHRNRWQEPYTHVEWRQFERLATHAREVGVELIFGLSALAFRYSDPGHLEVLLSKLQAAQACGIRSFALLLDDLPSRFEHGEDAGVFPDLARAQVWLVHQLLPHLDPEGEFYFCPTEYHGAGNSAYLWALGAGLDPRVLVFWTGQEVCSPAIGAAELRRVAEVLRRPVVVWDNFPVNDLDMQYDLHIAALTGRDPDLPAACSGYFAAAGALSAASEVAMRTTADYLRDPAGYDPAQALRQAAQRSTHSPEEAQALVFLADLARRTPLTSGPAALEHPLWPAIDRFWAARGGPPPAAGPDVPGRPAEAAEAGAPDEAPLREAVEAMHQHADTLARLHDPLLLQNVAPWTAKLAGWARVARLGLAALDHPQDPQAREAVLDELALVRENFHWVAGDTFDTFARRCVWAAEAQAGATP</sequence>
<dbReference type="PANTHER" id="PTHR13170:SF16">
    <property type="entry name" value="PROTEIN O-GLCNACASE"/>
    <property type="match status" value="1"/>
</dbReference>
<feature type="region of interest" description="Disordered" evidence="4">
    <location>
        <begin position="335"/>
        <end position="357"/>
    </location>
</feature>
<dbReference type="Pfam" id="PF07555">
    <property type="entry name" value="NAGidase"/>
    <property type="match status" value="1"/>
</dbReference>
<feature type="domain" description="GH84" evidence="5">
    <location>
        <begin position="4"/>
        <end position="275"/>
    </location>
</feature>
<dbReference type="Gene3D" id="3.20.20.80">
    <property type="entry name" value="Glycosidases"/>
    <property type="match status" value="1"/>
</dbReference>
<dbReference type="GO" id="GO:0015929">
    <property type="term" value="F:hexosaminidase activity"/>
    <property type="evidence" value="ECO:0007669"/>
    <property type="project" value="UniProtKB-ARBA"/>
</dbReference>
<dbReference type="GO" id="GO:1901135">
    <property type="term" value="P:carbohydrate derivative metabolic process"/>
    <property type="evidence" value="ECO:0007669"/>
    <property type="project" value="UniProtKB-ARBA"/>
</dbReference>
<geneLocation type="plasmid" evidence="6">
    <name>pDson02</name>
</geneLocation>
<keyword evidence="1 3" id="KW-0378">Hydrolase</keyword>
<accession>A0AAU7UI21</accession>
<dbReference type="KEGG" id="dsc:ABOD76_21065"/>
<protein>
    <submittedName>
        <fullName evidence="6">Beta-N-acetylglucosaminidase domain-containing protein</fullName>
    </submittedName>
</protein>
<dbReference type="PANTHER" id="PTHR13170">
    <property type="entry name" value="O-GLCNACASE"/>
    <property type="match status" value="1"/>
</dbReference>
<proteinExistence type="inferred from homology"/>
<comment type="similarity">
    <text evidence="3">Belongs to the glycosyl hydrolase 84 family.</text>
</comment>
<dbReference type="SUPFAM" id="SSF51445">
    <property type="entry name" value="(Trans)glycosidases"/>
    <property type="match status" value="1"/>
</dbReference>
<organism evidence="6">
    <name type="scientific">Deinococcus sonorensis KR-87</name>
    <dbReference type="NCBI Taxonomy" id="694439"/>
    <lineage>
        <taxon>Bacteria</taxon>
        <taxon>Thermotogati</taxon>
        <taxon>Deinococcota</taxon>
        <taxon>Deinococci</taxon>
        <taxon>Deinococcales</taxon>
        <taxon>Deinococcaceae</taxon>
        <taxon>Deinococcus</taxon>
    </lineage>
</organism>
<dbReference type="InterPro" id="IPR017853">
    <property type="entry name" value="GH"/>
</dbReference>
<keyword evidence="2 3" id="KW-0326">Glycosidase</keyword>
<dbReference type="InterPro" id="IPR051822">
    <property type="entry name" value="Glycosyl_Hydrolase_84"/>
</dbReference>
<evidence type="ECO:0000256" key="4">
    <source>
        <dbReference type="SAM" id="MobiDB-lite"/>
    </source>
</evidence>
<keyword evidence="6" id="KW-0614">Plasmid</keyword>
<reference evidence="6" key="1">
    <citation type="submission" date="2024-06" db="EMBL/GenBank/DDBJ databases">
        <title>Draft Genome Sequence of Deinococcus sonorensis Type Strain KR-87, a Biofilm Producing Representative of the Genus Deinococcus.</title>
        <authorList>
            <person name="Boren L.S."/>
            <person name="Grosso R.A."/>
            <person name="Hugenberg-Cox A.N."/>
            <person name="Hill J.T.E."/>
            <person name="Albert C.M."/>
            <person name="Tuohy J.M."/>
        </authorList>
    </citation>
    <scope>NUCLEOTIDE SEQUENCE</scope>
    <source>
        <strain evidence="6">KR-87</strain>
        <plasmid evidence="6">pDson02</plasmid>
    </source>
</reference>